<dbReference type="Gene3D" id="1.10.357.10">
    <property type="entry name" value="Tetracycline Repressor, domain 2"/>
    <property type="match status" value="1"/>
</dbReference>
<dbReference type="Pfam" id="PF17754">
    <property type="entry name" value="TetR_C_14"/>
    <property type="match status" value="1"/>
</dbReference>
<comment type="caution">
    <text evidence="7">The sequence shown here is derived from an EMBL/GenBank/DDBJ whole genome shotgun (WGS) entry which is preliminary data.</text>
</comment>
<dbReference type="STRING" id="1834516.BL253_14290"/>
<evidence type="ECO:0000256" key="1">
    <source>
        <dbReference type="ARBA" id="ARBA00023015"/>
    </source>
</evidence>
<dbReference type="Proteomes" id="UP000188929">
    <property type="component" value="Unassembled WGS sequence"/>
</dbReference>
<dbReference type="GO" id="GO:0000976">
    <property type="term" value="F:transcription cis-regulatory region binding"/>
    <property type="evidence" value="ECO:0007669"/>
    <property type="project" value="TreeGrafter"/>
</dbReference>
<dbReference type="InterPro" id="IPR009057">
    <property type="entry name" value="Homeodomain-like_sf"/>
</dbReference>
<dbReference type="InterPro" id="IPR041347">
    <property type="entry name" value="MftR_C"/>
</dbReference>
<dbReference type="SUPFAM" id="SSF46689">
    <property type="entry name" value="Homeodomain-like"/>
    <property type="match status" value="1"/>
</dbReference>
<evidence type="ECO:0000256" key="3">
    <source>
        <dbReference type="ARBA" id="ARBA00023163"/>
    </source>
</evidence>
<dbReference type="EMBL" id="MOMC01000027">
    <property type="protein sequence ID" value="ONH30393.1"/>
    <property type="molecule type" value="Genomic_DNA"/>
</dbReference>
<dbReference type="InterPro" id="IPR001647">
    <property type="entry name" value="HTH_TetR"/>
</dbReference>
<keyword evidence="2 4" id="KW-0238">DNA-binding</keyword>
<evidence type="ECO:0000256" key="4">
    <source>
        <dbReference type="PROSITE-ProRule" id="PRU00335"/>
    </source>
</evidence>
<dbReference type="GO" id="GO:0003700">
    <property type="term" value="F:DNA-binding transcription factor activity"/>
    <property type="evidence" value="ECO:0007669"/>
    <property type="project" value="TreeGrafter"/>
</dbReference>
<protein>
    <submittedName>
        <fullName evidence="7">Mycofactocin system transcriptional regulator</fullName>
    </submittedName>
</protein>
<dbReference type="Gene3D" id="1.10.10.60">
    <property type="entry name" value="Homeodomain-like"/>
    <property type="match status" value="1"/>
</dbReference>
<dbReference type="PANTHER" id="PTHR30055:SF238">
    <property type="entry name" value="MYCOFACTOCIN BIOSYNTHESIS TRANSCRIPTIONAL REGULATOR MFTR-RELATED"/>
    <property type="match status" value="1"/>
</dbReference>
<keyword evidence="1" id="KW-0805">Transcription regulation</keyword>
<organism evidence="7 8">
    <name type="scientific">Pseudofrankia asymbiotica</name>
    <dbReference type="NCBI Taxonomy" id="1834516"/>
    <lineage>
        <taxon>Bacteria</taxon>
        <taxon>Bacillati</taxon>
        <taxon>Actinomycetota</taxon>
        <taxon>Actinomycetes</taxon>
        <taxon>Frankiales</taxon>
        <taxon>Frankiaceae</taxon>
        <taxon>Pseudofrankia</taxon>
    </lineage>
</organism>
<dbReference type="NCBIfam" id="TIGR03968">
    <property type="entry name" value="mycofact_TetR"/>
    <property type="match status" value="1"/>
</dbReference>
<dbReference type="PROSITE" id="PS50977">
    <property type="entry name" value="HTH_TETR_2"/>
    <property type="match status" value="1"/>
</dbReference>
<proteinExistence type="predicted"/>
<name>A0A1V2IB11_9ACTN</name>
<evidence type="ECO:0000256" key="2">
    <source>
        <dbReference type="ARBA" id="ARBA00023125"/>
    </source>
</evidence>
<keyword evidence="8" id="KW-1185">Reference proteome</keyword>
<sequence length="210" mass="23153">MVPGDDTSRGDGSRVSAGRAGRRPVTSAAELERHALLIFEERGFDATTVDDIAAAAGIGRRTFFRYYASKNDVAWGEFDAHLETMRTGFTAMPPDVPVLLALRRAILDFNTYPAAEADWHRRRMALILRTPALQAHSTLRYARWRAVVAEFIAERTGRDVGALEPQAMAWAFLGVAVAGYEEWLVRAGADLIPILDRALGLLVDGLERSL</sequence>
<feature type="domain" description="HTH tetR-type" evidence="6">
    <location>
        <begin position="25"/>
        <end position="85"/>
    </location>
</feature>
<evidence type="ECO:0000313" key="7">
    <source>
        <dbReference type="EMBL" id="ONH30393.1"/>
    </source>
</evidence>
<dbReference type="AlphaFoldDB" id="A0A1V2IB11"/>
<dbReference type="PANTHER" id="PTHR30055">
    <property type="entry name" value="HTH-TYPE TRANSCRIPTIONAL REGULATOR RUTR"/>
    <property type="match status" value="1"/>
</dbReference>
<dbReference type="Pfam" id="PF00440">
    <property type="entry name" value="TetR_N"/>
    <property type="match status" value="1"/>
</dbReference>
<dbReference type="InterPro" id="IPR023851">
    <property type="entry name" value="Tscrpt_reg_TetR-type"/>
</dbReference>
<feature type="compositionally biased region" description="Basic and acidic residues" evidence="5">
    <location>
        <begin position="1"/>
        <end position="12"/>
    </location>
</feature>
<evidence type="ECO:0000256" key="5">
    <source>
        <dbReference type="SAM" id="MobiDB-lite"/>
    </source>
</evidence>
<feature type="region of interest" description="Disordered" evidence="5">
    <location>
        <begin position="1"/>
        <end position="26"/>
    </location>
</feature>
<dbReference type="InterPro" id="IPR050109">
    <property type="entry name" value="HTH-type_TetR-like_transc_reg"/>
</dbReference>
<accession>A0A1V2IB11</accession>
<gene>
    <name evidence="7" type="ORF">BL253_14290</name>
</gene>
<evidence type="ECO:0000313" key="8">
    <source>
        <dbReference type="Proteomes" id="UP000188929"/>
    </source>
</evidence>
<evidence type="ECO:0000259" key="6">
    <source>
        <dbReference type="PROSITE" id="PS50977"/>
    </source>
</evidence>
<reference evidence="8" key="1">
    <citation type="submission" date="2016-10" db="EMBL/GenBank/DDBJ databases">
        <title>Frankia sp. NRRL B-16386 Genome sequencing.</title>
        <authorList>
            <person name="Ghodhbane-Gtari F."/>
            <person name="Swanson E."/>
            <person name="Gueddou A."/>
            <person name="Hezbri K."/>
            <person name="Ktari K."/>
            <person name="Nouioui I."/>
            <person name="Morris K."/>
            <person name="Simpson S."/>
            <person name="Abebe-Akele F."/>
            <person name="Thomas K."/>
            <person name="Gtari M."/>
            <person name="Tisa L.S."/>
        </authorList>
    </citation>
    <scope>NUCLEOTIDE SEQUENCE [LARGE SCALE GENOMIC DNA]</scope>
    <source>
        <strain evidence="8">NRRL B-16386</strain>
    </source>
</reference>
<feature type="DNA-binding region" description="H-T-H motif" evidence="4">
    <location>
        <begin position="48"/>
        <end position="67"/>
    </location>
</feature>
<keyword evidence="3" id="KW-0804">Transcription</keyword>